<organism evidence="1 2">
    <name type="scientific">Helicostylum pulchrum</name>
    <dbReference type="NCBI Taxonomy" id="562976"/>
    <lineage>
        <taxon>Eukaryota</taxon>
        <taxon>Fungi</taxon>
        <taxon>Fungi incertae sedis</taxon>
        <taxon>Mucoromycota</taxon>
        <taxon>Mucoromycotina</taxon>
        <taxon>Mucoromycetes</taxon>
        <taxon>Mucorales</taxon>
        <taxon>Mucorineae</taxon>
        <taxon>Mucoraceae</taxon>
        <taxon>Helicostylum</taxon>
    </lineage>
</organism>
<sequence>MPFRCKCGRTFEKLDSFGSHTSGCAPFHHRRLSGADGQENKKIDTTTISTSFNQRLVLLSPLSNKNDYFSRPSSESVKKATSVFDGFMMPTALSIQNTFEDVRKRRSMSFSAATTPDSTTFK</sequence>
<dbReference type="EMBL" id="BAABUJ010000029">
    <property type="protein sequence ID" value="GAA5803612.1"/>
    <property type="molecule type" value="Genomic_DNA"/>
</dbReference>
<keyword evidence="2" id="KW-1185">Reference proteome</keyword>
<reference evidence="1 2" key="1">
    <citation type="submission" date="2024-04" db="EMBL/GenBank/DDBJ databases">
        <title>genome sequences of Mucor flavus KT1a and Helicostylum pulchrum KT1b strains isolation_sourced from the surface of a dry-aged beef.</title>
        <authorList>
            <person name="Toyotome T."/>
            <person name="Hosono M."/>
            <person name="Torimaru M."/>
            <person name="Fukuda K."/>
            <person name="Mikami N."/>
        </authorList>
    </citation>
    <scope>NUCLEOTIDE SEQUENCE [LARGE SCALE GENOMIC DNA]</scope>
    <source>
        <strain evidence="1 2">KT1b</strain>
    </source>
</reference>
<accession>A0ABP9Y9H1</accession>
<evidence type="ECO:0008006" key="3">
    <source>
        <dbReference type="Google" id="ProtNLM"/>
    </source>
</evidence>
<proteinExistence type="predicted"/>
<protein>
    <recommendedName>
        <fullName evidence="3">C2H2-type domain-containing protein</fullName>
    </recommendedName>
</protein>
<comment type="caution">
    <text evidence="1">The sequence shown here is derived from an EMBL/GenBank/DDBJ whole genome shotgun (WGS) entry which is preliminary data.</text>
</comment>
<gene>
    <name evidence="1" type="ORF">HPULCUR_009095</name>
</gene>
<evidence type="ECO:0000313" key="2">
    <source>
        <dbReference type="Proteomes" id="UP001476247"/>
    </source>
</evidence>
<evidence type="ECO:0000313" key="1">
    <source>
        <dbReference type="EMBL" id="GAA5803612.1"/>
    </source>
</evidence>
<dbReference type="Proteomes" id="UP001476247">
    <property type="component" value="Unassembled WGS sequence"/>
</dbReference>
<name>A0ABP9Y9H1_9FUNG</name>